<evidence type="ECO:0000313" key="1">
    <source>
        <dbReference type="EMBL" id="PSR23562.1"/>
    </source>
</evidence>
<reference evidence="1 2" key="1">
    <citation type="journal article" date="2014" name="BMC Genomics">
        <title>Comparison of environmental and isolate Sulfobacillus genomes reveals diverse carbon, sulfur, nitrogen, and hydrogen metabolisms.</title>
        <authorList>
            <person name="Justice N.B."/>
            <person name="Norman A."/>
            <person name="Brown C.T."/>
            <person name="Singh A."/>
            <person name="Thomas B.C."/>
            <person name="Banfield J.F."/>
        </authorList>
    </citation>
    <scope>NUCLEOTIDE SEQUENCE [LARGE SCALE GENOMIC DNA]</scope>
    <source>
        <strain evidence="1">AMDSBA1</strain>
    </source>
</reference>
<accession>A0A2T2WMU8</accession>
<dbReference type="Proteomes" id="UP000242699">
    <property type="component" value="Unassembled WGS sequence"/>
</dbReference>
<proteinExistence type="predicted"/>
<dbReference type="EMBL" id="PXYT01000092">
    <property type="protein sequence ID" value="PSR23562.1"/>
    <property type="molecule type" value="Genomic_DNA"/>
</dbReference>
<evidence type="ECO:0000313" key="2">
    <source>
        <dbReference type="Proteomes" id="UP000242699"/>
    </source>
</evidence>
<gene>
    <name evidence="1" type="ORF">C7B43_19965</name>
</gene>
<name>A0A2T2WMU8_9FIRM</name>
<protein>
    <submittedName>
        <fullName evidence="1">Uncharacterized protein</fullName>
    </submittedName>
</protein>
<organism evidence="1 2">
    <name type="scientific">Sulfobacillus benefaciens</name>
    <dbReference type="NCBI Taxonomy" id="453960"/>
    <lineage>
        <taxon>Bacteria</taxon>
        <taxon>Bacillati</taxon>
        <taxon>Bacillota</taxon>
        <taxon>Clostridia</taxon>
        <taxon>Eubacteriales</taxon>
        <taxon>Clostridiales Family XVII. Incertae Sedis</taxon>
        <taxon>Sulfobacillus</taxon>
    </lineage>
</organism>
<sequence>MTAKAFTDQLETLAQESEDLMNQGRQQWSVDSIVYRSALDYAHKIAITRHHAAFFRPNAYARILNECQIWLKMQRRTLAD</sequence>
<dbReference type="AlphaFoldDB" id="A0A2T2WMU8"/>
<comment type="caution">
    <text evidence="1">The sequence shown here is derived from an EMBL/GenBank/DDBJ whole genome shotgun (WGS) entry which is preliminary data.</text>
</comment>